<name>A0A8C0B989_9AVES</name>
<organism evidence="2 3">
    <name type="scientific">Buteo japonicus</name>
    <dbReference type="NCBI Taxonomy" id="224669"/>
    <lineage>
        <taxon>Eukaryota</taxon>
        <taxon>Metazoa</taxon>
        <taxon>Chordata</taxon>
        <taxon>Craniata</taxon>
        <taxon>Vertebrata</taxon>
        <taxon>Euteleostomi</taxon>
        <taxon>Archelosauria</taxon>
        <taxon>Archosauria</taxon>
        <taxon>Dinosauria</taxon>
        <taxon>Saurischia</taxon>
        <taxon>Theropoda</taxon>
        <taxon>Coelurosauria</taxon>
        <taxon>Aves</taxon>
        <taxon>Neognathae</taxon>
        <taxon>Neoaves</taxon>
        <taxon>Telluraves</taxon>
        <taxon>Accipitrimorphae</taxon>
        <taxon>Accipitriformes</taxon>
        <taxon>Accipitridae</taxon>
        <taxon>Accipitrinae</taxon>
        <taxon>Buteo</taxon>
    </lineage>
</organism>
<sequence>MTSRGAGTTFSRKNYRLSTEPEKSKVTGIVNSRLLNDYLHRVFTNADGNQPAAAYRYRTSHSLDGKRCCISHQIYSTAVKGKIF</sequence>
<feature type="compositionally biased region" description="Polar residues" evidence="1">
    <location>
        <begin position="1"/>
        <end position="12"/>
    </location>
</feature>
<protein>
    <submittedName>
        <fullName evidence="2">Uncharacterized protein</fullName>
    </submittedName>
</protein>
<keyword evidence="3" id="KW-1185">Reference proteome</keyword>
<evidence type="ECO:0000256" key="1">
    <source>
        <dbReference type="SAM" id="MobiDB-lite"/>
    </source>
</evidence>
<reference evidence="2" key="1">
    <citation type="submission" date="2025-08" db="UniProtKB">
        <authorList>
            <consortium name="Ensembl"/>
        </authorList>
    </citation>
    <scope>IDENTIFICATION</scope>
</reference>
<dbReference type="AlphaFoldDB" id="A0A8C0B989"/>
<evidence type="ECO:0000313" key="3">
    <source>
        <dbReference type="Proteomes" id="UP000694555"/>
    </source>
</evidence>
<accession>A0A8C0B989</accession>
<feature type="region of interest" description="Disordered" evidence="1">
    <location>
        <begin position="1"/>
        <end position="22"/>
    </location>
</feature>
<reference evidence="2" key="2">
    <citation type="submission" date="2025-09" db="UniProtKB">
        <authorList>
            <consortium name="Ensembl"/>
        </authorList>
    </citation>
    <scope>IDENTIFICATION</scope>
</reference>
<evidence type="ECO:0000313" key="2">
    <source>
        <dbReference type="Ensembl" id="ENSBJAP00000013200.1"/>
    </source>
</evidence>
<dbReference type="Ensembl" id="ENSBJAT00000013561.1">
    <property type="protein sequence ID" value="ENSBJAP00000013200.1"/>
    <property type="gene ID" value="ENSBJAG00000008829.1"/>
</dbReference>
<proteinExistence type="predicted"/>
<dbReference type="Proteomes" id="UP000694555">
    <property type="component" value="Unplaced"/>
</dbReference>